<reference evidence="2" key="1">
    <citation type="submission" date="2022-09" db="EMBL/GenBank/DDBJ databases">
        <authorList>
            <person name="Li Z.-J."/>
        </authorList>
    </citation>
    <scope>NUCLEOTIDE SEQUENCE</scope>
    <source>
        <strain evidence="2">TGB11</strain>
    </source>
</reference>
<gene>
    <name evidence="2" type="ORF">N8M53_02420</name>
</gene>
<name>A0AA47KLR5_9GAMM</name>
<dbReference type="Proteomes" id="UP001164748">
    <property type="component" value="Chromosome"/>
</dbReference>
<feature type="chain" id="PRO_5041221560" evidence="1">
    <location>
        <begin position="23"/>
        <end position="157"/>
    </location>
</feature>
<evidence type="ECO:0000313" key="3">
    <source>
        <dbReference type="Proteomes" id="UP001164748"/>
    </source>
</evidence>
<feature type="signal peptide" evidence="1">
    <location>
        <begin position="1"/>
        <end position="22"/>
    </location>
</feature>
<accession>A0AA47KLR5</accession>
<dbReference type="EMBL" id="CP114588">
    <property type="protein sequence ID" value="WBA09098.1"/>
    <property type="molecule type" value="Genomic_DNA"/>
</dbReference>
<sequence>MSIKQLGLLALVLQAVAAPAWANPFDWQTPPQGTPDHFFIQSIPSATQGFDSWTIQSGYRYPLNNMSIYMGTQVKSENDRHTTQQGLLSGIEYRFTDKLRLSSQISRGNDDTLINQWGVNSRYQLNESIDVNAGLDVEFRPEASPESVYQLGVGLHF</sequence>
<evidence type="ECO:0000313" key="2">
    <source>
        <dbReference type="EMBL" id="WBA09098.1"/>
    </source>
</evidence>
<dbReference type="SUPFAM" id="SSF56935">
    <property type="entry name" value="Porins"/>
    <property type="match status" value="1"/>
</dbReference>
<dbReference type="AlphaFoldDB" id="A0AA47KLR5"/>
<organism evidence="2 3">
    <name type="scientific">Salinivibrio kushneri</name>
    <dbReference type="NCBI Taxonomy" id="1908198"/>
    <lineage>
        <taxon>Bacteria</taxon>
        <taxon>Pseudomonadati</taxon>
        <taxon>Pseudomonadota</taxon>
        <taxon>Gammaproteobacteria</taxon>
        <taxon>Vibrionales</taxon>
        <taxon>Vibrionaceae</taxon>
        <taxon>Salinivibrio</taxon>
    </lineage>
</organism>
<protein>
    <submittedName>
        <fullName evidence="2">Uncharacterized protein</fullName>
    </submittedName>
</protein>
<proteinExistence type="predicted"/>
<evidence type="ECO:0000256" key="1">
    <source>
        <dbReference type="SAM" id="SignalP"/>
    </source>
</evidence>
<dbReference type="RefSeq" id="WP_269579350.1">
    <property type="nucleotide sequence ID" value="NZ_CP114588.1"/>
</dbReference>
<keyword evidence="1" id="KW-0732">Signal</keyword>